<dbReference type="AlphaFoldDB" id="A0A919DWP6"/>
<evidence type="ECO:0000256" key="2">
    <source>
        <dbReference type="SAM" id="Phobius"/>
    </source>
</evidence>
<dbReference type="Proteomes" id="UP000630718">
    <property type="component" value="Unassembled WGS sequence"/>
</dbReference>
<feature type="transmembrane region" description="Helical" evidence="2">
    <location>
        <begin position="112"/>
        <end position="130"/>
    </location>
</feature>
<keyword evidence="2" id="KW-0812">Transmembrane</keyword>
<keyword evidence="2" id="KW-0472">Membrane</keyword>
<keyword evidence="5" id="KW-1185">Reference proteome</keyword>
<comment type="caution">
    <text evidence="4">The sequence shown here is derived from an EMBL/GenBank/DDBJ whole genome shotgun (WGS) entry which is preliminary data.</text>
</comment>
<evidence type="ECO:0000259" key="3">
    <source>
        <dbReference type="SMART" id="SM00530"/>
    </source>
</evidence>
<dbReference type="GO" id="GO:0003677">
    <property type="term" value="F:DNA binding"/>
    <property type="evidence" value="ECO:0007669"/>
    <property type="project" value="InterPro"/>
</dbReference>
<sequence length="271" mass="28082">MTSDRPVECERLAAALRELRAGTGLSLAALATKTPYSKSSWERYLNGKTLPPRAAVVALCELAGEDPARPVALWELADAAWSGRAAAPPPAPAAPPAPEEPPARRRPRRGPLAGAVGVLAAAAIAVPLMAGGGSGEDTARPTPSPTPSLQGCHGSTCTGKDPERYGCGAEPPPLTLNRHVFAGRTAIKIRYGAVCGAVWARIDLGEVGDRVEIVVPHRPPLHSEVRDEYDAQGSLSTPMVAAGRRDLAGVTACLVRDGVRQCFGTDGARGG</sequence>
<feature type="compositionally biased region" description="Pro residues" evidence="1">
    <location>
        <begin position="87"/>
        <end position="100"/>
    </location>
</feature>
<feature type="domain" description="HTH cro/C1-type" evidence="3">
    <location>
        <begin position="15"/>
        <end position="70"/>
    </location>
</feature>
<feature type="region of interest" description="Disordered" evidence="1">
    <location>
        <begin position="132"/>
        <end position="157"/>
    </location>
</feature>
<dbReference type="Pfam" id="PF13560">
    <property type="entry name" value="HTH_31"/>
    <property type="match status" value="1"/>
</dbReference>
<proteinExistence type="predicted"/>
<evidence type="ECO:0000256" key="1">
    <source>
        <dbReference type="SAM" id="MobiDB-lite"/>
    </source>
</evidence>
<dbReference type="RefSeq" id="WP_190202502.1">
    <property type="nucleotide sequence ID" value="NZ_BNBI01000001.1"/>
</dbReference>
<name>A0A919DWP6_9ACTN</name>
<dbReference type="SUPFAM" id="SSF47413">
    <property type="entry name" value="lambda repressor-like DNA-binding domains"/>
    <property type="match status" value="1"/>
</dbReference>
<protein>
    <recommendedName>
        <fullName evidence="3">HTH cro/C1-type domain-containing protein</fullName>
    </recommendedName>
</protein>
<dbReference type="Pfam" id="PF10901">
    <property type="entry name" value="DUF2690"/>
    <property type="match status" value="1"/>
</dbReference>
<dbReference type="Gene3D" id="1.10.260.40">
    <property type="entry name" value="lambda repressor-like DNA-binding domains"/>
    <property type="match status" value="1"/>
</dbReference>
<accession>A0A919DWP6</accession>
<dbReference type="InterPro" id="IPR001387">
    <property type="entry name" value="Cro/C1-type_HTH"/>
</dbReference>
<gene>
    <name evidence="4" type="ORF">GCM10018772_06290</name>
</gene>
<keyword evidence="2" id="KW-1133">Transmembrane helix</keyword>
<evidence type="ECO:0000313" key="5">
    <source>
        <dbReference type="Proteomes" id="UP000630718"/>
    </source>
</evidence>
<dbReference type="SMART" id="SM00530">
    <property type="entry name" value="HTH_XRE"/>
    <property type="match status" value="1"/>
</dbReference>
<dbReference type="InterPro" id="IPR010982">
    <property type="entry name" value="Lambda_DNA-bd_dom_sf"/>
</dbReference>
<organism evidence="4 5">
    <name type="scientific">Streptomyces fumanus</name>
    <dbReference type="NCBI Taxonomy" id="67302"/>
    <lineage>
        <taxon>Bacteria</taxon>
        <taxon>Bacillati</taxon>
        <taxon>Actinomycetota</taxon>
        <taxon>Actinomycetes</taxon>
        <taxon>Kitasatosporales</taxon>
        <taxon>Streptomycetaceae</taxon>
        <taxon>Streptomyces</taxon>
    </lineage>
</organism>
<reference evidence="4" key="2">
    <citation type="submission" date="2020-09" db="EMBL/GenBank/DDBJ databases">
        <authorList>
            <person name="Sun Q."/>
            <person name="Ohkuma M."/>
        </authorList>
    </citation>
    <scope>NUCLEOTIDE SEQUENCE</scope>
    <source>
        <strain evidence="4">JCM 4477</strain>
    </source>
</reference>
<dbReference type="EMBL" id="BNBI01000001">
    <property type="protein sequence ID" value="GHE85720.1"/>
    <property type="molecule type" value="Genomic_DNA"/>
</dbReference>
<evidence type="ECO:0000313" key="4">
    <source>
        <dbReference type="EMBL" id="GHE85720.1"/>
    </source>
</evidence>
<feature type="region of interest" description="Disordered" evidence="1">
    <location>
        <begin position="84"/>
        <end position="110"/>
    </location>
</feature>
<dbReference type="InterPro" id="IPR021224">
    <property type="entry name" value="DUF2690"/>
</dbReference>
<reference evidence="4" key="1">
    <citation type="journal article" date="2014" name="Int. J. Syst. Evol. Microbiol.">
        <title>Complete genome sequence of Corynebacterium casei LMG S-19264T (=DSM 44701T), isolated from a smear-ripened cheese.</title>
        <authorList>
            <consortium name="US DOE Joint Genome Institute (JGI-PGF)"/>
            <person name="Walter F."/>
            <person name="Albersmeier A."/>
            <person name="Kalinowski J."/>
            <person name="Ruckert C."/>
        </authorList>
    </citation>
    <scope>NUCLEOTIDE SEQUENCE</scope>
    <source>
        <strain evidence="4">JCM 4477</strain>
    </source>
</reference>
<dbReference type="CDD" id="cd00093">
    <property type="entry name" value="HTH_XRE"/>
    <property type="match status" value="1"/>
</dbReference>
<feature type="compositionally biased region" description="Polar residues" evidence="1">
    <location>
        <begin position="147"/>
        <end position="157"/>
    </location>
</feature>